<sequence length="394" mass="40991">MKKISIAVAACTAFALSAANAQSSVTLYGLVDAGIVYTNNVQTGAPSHGSGRVALASGNISGSRFGLRGAEDLGGGLKAVFVLENGFNLNNGALGQGGRIFGRQAYVGLSSNQYGTLTMGRQYDSMVDFVAPLSGTAGTFGDSGFAHVYDNDNLQHTVRFSNSVKFSSNDYAGFKFGGMYAFSNSTSFTVDRAYSAGASYNNGPLRLAAAYLQINGSAAASNPAGAVNQSVAADPSELKSTAGGGNLTANVQRTLGAGIGYTFGPATANFVYTHSQYQNTSAFGLTAPNGSVHFDNYELNVKYALTRALSVGLMDTYTDAHLNGVSKSNVGSDPKWNQVNAIARYSLSKRTELYAEAMYQHAIGSHNAAVMYNAGGFSATNNQVMGAVGMLARF</sequence>
<gene>
    <name evidence="13" type="ORF">AWB75_06538</name>
</gene>
<accession>A0A158DD55</accession>
<dbReference type="OrthoDB" id="8982743at2"/>
<dbReference type="GO" id="GO:0034220">
    <property type="term" value="P:monoatomic ion transmembrane transport"/>
    <property type="evidence" value="ECO:0007669"/>
    <property type="project" value="InterPro"/>
</dbReference>
<keyword evidence="5" id="KW-0812">Transmembrane</keyword>
<evidence type="ECO:0000256" key="4">
    <source>
        <dbReference type="ARBA" id="ARBA00022452"/>
    </source>
</evidence>
<comment type="caution">
    <text evidence="13">The sequence shown here is derived from an EMBL/GenBank/DDBJ whole genome shotgun (WGS) entry which is preliminary data.</text>
</comment>
<evidence type="ECO:0000256" key="3">
    <source>
        <dbReference type="ARBA" id="ARBA00022448"/>
    </source>
</evidence>
<dbReference type="PRINTS" id="PR00182">
    <property type="entry name" value="ECOLNEIPORIN"/>
</dbReference>
<evidence type="ECO:0000256" key="11">
    <source>
        <dbReference type="SAM" id="SignalP"/>
    </source>
</evidence>
<feature type="signal peptide" evidence="11">
    <location>
        <begin position="1"/>
        <end position="21"/>
    </location>
</feature>
<dbReference type="GO" id="GO:0046930">
    <property type="term" value="C:pore complex"/>
    <property type="evidence" value="ECO:0007669"/>
    <property type="project" value="UniProtKB-KW"/>
</dbReference>
<evidence type="ECO:0000256" key="5">
    <source>
        <dbReference type="ARBA" id="ARBA00022692"/>
    </source>
</evidence>
<dbReference type="InterPro" id="IPR002299">
    <property type="entry name" value="Porin_Neis"/>
</dbReference>
<feature type="chain" id="PRO_5007623995" evidence="11">
    <location>
        <begin position="22"/>
        <end position="394"/>
    </location>
</feature>
<protein>
    <submittedName>
        <fullName evidence="13">Porin protein</fullName>
    </submittedName>
</protein>
<dbReference type="GO" id="GO:0015288">
    <property type="term" value="F:porin activity"/>
    <property type="evidence" value="ECO:0007669"/>
    <property type="project" value="UniProtKB-KW"/>
</dbReference>
<evidence type="ECO:0000259" key="12">
    <source>
        <dbReference type="Pfam" id="PF13609"/>
    </source>
</evidence>
<proteinExistence type="predicted"/>
<keyword evidence="10" id="KW-0998">Cell outer membrane</keyword>
<keyword evidence="14" id="KW-1185">Reference proteome</keyword>
<dbReference type="Pfam" id="PF13609">
    <property type="entry name" value="Porin_4"/>
    <property type="match status" value="1"/>
</dbReference>
<comment type="subcellular location">
    <subcellularLocation>
        <location evidence="1">Cell outer membrane</location>
        <topology evidence="1">Multi-pass membrane protein</topology>
    </subcellularLocation>
</comment>
<evidence type="ECO:0000256" key="6">
    <source>
        <dbReference type="ARBA" id="ARBA00022729"/>
    </source>
</evidence>
<keyword evidence="4" id="KW-1134">Transmembrane beta strand</keyword>
<dbReference type="InterPro" id="IPR023614">
    <property type="entry name" value="Porin_dom_sf"/>
</dbReference>
<keyword evidence="7" id="KW-0406">Ion transport</keyword>
<dbReference type="GO" id="GO:0009279">
    <property type="term" value="C:cell outer membrane"/>
    <property type="evidence" value="ECO:0007669"/>
    <property type="project" value="UniProtKB-SubCell"/>
</dbReference>
<dbReference type="Proteomes" id="UP000054870">
    <property type="component" value="Unassembled WGS sequence"/>
</dbReference>
<feature type="domain" description="Porin" evidence="12">
    <location>
        <begin position="7"/>
        <end position="361"/>
    </location>
</feature>
<dbReference type="RefSeq" id="WP_061128158.1">
    <property type="nucleotide sequence ID" value="NZ_FCOF02000059.1"/>
</dbReference>
<keyword evidence="6 11" id="KW-0732">Signal</keyword>
<evidence type="ECO:0000256" key="10">
    <source>
        <dbReference type="ARBA" id="ARBA00023237"/>
    </source>
</evidence>
<dbReference type="PANTHER" id="PTHR34501:SF9">
    <property type="entry name" value="MAJOR OUTER MEMBRANE PROTEIN P.IA"/>
    <property type="match status" value="1"/>
</dbReference>
<dbReference type="CDD" id="cd00342">
    <property type="entry name" value="gram_neg_porins"/>
    <property type="match status" value="1"/>
</dbReference>
<dbReference type="Gene3D" id="2.40.160.10">
    <property type="entry name" value="Porin"/>
    <property type="match status" value="1"/>
</dbReference>
<evidence type="ECO:0000313" key="13">
    <source>
        <dbReference type="EMBL" id="SAK92383.1"/>
    </source>
</evidence>
<dbReference type="SUPFAM" id="SSF56935">
    <property type="entry name" value="Porins"/>
    <property type="match status" value="1"/>
</dbReference>
<dbReference type="PANTHER" id="PTHR34501">
    <property type="entry name" value="PROTEIN YDDL-RELATED"/>
    <property type="match status" value="1"/>
</dbReference>
<dbReference type="InterPro" id="IPR033900">
    <property type="entry name" value="Gram_neg_porin_domain"/>
</dbReference>
<keyword evidence="9" id="KW-0472">Membrane</keyword>
<keyword evidence="8" id="KW-0626">Porin</keyword>
<dbReference type="InterPro" id="IPR001702">
    <property type="entry name" value="Porin_Gram-ve"/>
</dbReference>
<evidence type="ECO:0000256" key="7">
    <source>
        <dbReference type="ARBA" id="ARBA00023065"/>
    </source>
</evidence>
<keyword evidence="3" id="KW-0813">Transport</keyword>
<evidence type="ECO:0000256" key="8">
    <source>
        <dbReference type="ARBA" id="ARBA00023114"/>
    </source>
</evidence>
<evidence type="ECO:0000256" key="2">
    <source>
        <dbReference type="ARBA" id="ARBA00011233"/>
    </source>
</evidence>
<comment type="subunit">
    <text evidence="2">Homotrimer.</text>
</comment>
<reference evidence="13" key="1">
    <citation type="submission" date="2016-01" db="EMBL/GenBank/DDBJ databases">
        <authorList>
            <person name="Peeters C."/>
        </authorList>
    </citation>
    <scope>NUCLEOTIDE SEQUENCE [LARGE SCALE GENOMIC DNA]</scope>
    <source>
        <strain evidence="13">LMG 29318</strain>
    </source>
</reference>
<organism evidence="13 14">
    <name type="scientific">Caballeronia catudaia</name>
    <dbReference type="NCBI Taxonomy" id="1777136"/>
    <lineage>
        <taxon>Bacteria</taxon>
        <taxon>Pseudomonadati</taxon>
        <taxon>Pseudomonadota</taxon>
        <taxon>Betaproteobacteria</taxon>
        <taxon>Burkholderiales</taxon>
        <taxon>Burkholderiaceae</taxon>
        <taxon>Caballeronia</taxon>
    </lineage>
</organism>
<name>A0A158DD55_9BURK</name>
<dbReference type="AlphaFoldDB" id="A0A158DD55"/>
<dbReference type="InterPro" id="IPR050298">
    <property type="entry name" value="Gram-neg_bact_OMP"/>
</dbReference>
<dbReference type="EMBL" id="FCOF02000059">
    <property type="protein sequence ID" value="SAK92383.1"/>
    <property type="molecule type" value="Genomic_DNA"/>
</dbReference>
<evidence type="ECO:0000256" key="9">
    <source>
        <dbReference type="ARBA" id="ARBA00023136"/>
    </source>
</evidence>
<dbReference type="PRINTS" id="PR00184">
    <property type="entry name" value="NEISSPPORIN"/>
</dbReference>
<evidence type="ECO:0000256" key="1">
    <source>
        <dbReference type="ARBA" id="ARBA00004571"/>
    </source>
</evidence>
<evidence type="ECO:0000313" key="14">
    <source>
        <dbReference type="Proteomes" id="UP000054870"/>
    </source>
</evidence>